<gene>
    <name evidence="1" type="ORF">EGYM00163_LOCUS31287</name>
</gene>
<dbReference type="EMBL" id="HBJA01089898">
    <property type="protein sequence ID" value="CAE0820117.1"/>
    <property type="molecule type" value="Transcribed_RNA"/>
</dbReference>
<protein>
    <submittedName>
        <fullName evidence="1">Uncharacterized protein</fullName>
    </submittedName>
</protein>
<name>A0A7S4FZ88_9EUGL</name>
<accession>A0A7S4FZ88</accession>
<proteinExistence type="predicted"/>
<organism evidence="1">
    <name type="scientific">Eutreptiella gymnastica</name>
    <dbReference type="NCBI Taxonomy" id="73025"/>
    <lineage>
        <taxon>Eukaryota</taxon>
        <taxon>Discoba</taxon>
        <taxon>Euglenozoa</taxon>
        <taxon>Euglenida</taxon>
        <taxon>Spirocuta</taxon>
        <taxon>Euglenophyceae</taxon>
        <taxon>Eutreptiales</taxon>
        <taxon>Eutreptiaceae</taxon>
        <taxon>Eutreptiella</taxon>
    </lineage>
</organism>
<reference evidence="1" key="1">
    <citation type="submission" date="2021-01" db="EMBL/GenBank/DDBJ databases">
        <authorList>
            <person name="Corre E."/>
            <person name="Pelletier E."/>
            <person name="Niang G."/>
            <person name="Scheremetjew M."/>
            <person name="Finn R."/>
            <person name="Kale V."/>
            <person name="Holt S."/>
            <person name="Cochrane G."/>
            <person name="Meng A."/>
            <person name="Brown T."/>
            <person name="Cohen L."/>
        </authorList>
    </citation>
    <scope>NUCLEOTIDE SEQUENCE</scope>
    <source>
        <strain evidence="1">CCMP1594</strain>
    </source>
</reference>
<dbReference type="AlphaFoldDB" id="A0A7S4FZ88"/>
<sequence length="103" mass="11760">MPTKWAGATAWYPYTTRALPALAWAARLRSALRVCMHNGVGTVRVPHRMWDGHGTKGLFALDPSSCSGLTIDIQATRRRLTINYRRLSPHRRRLNDSWHQKPP</sequence>
<evidence type="ECO:0000313" key="1">
    <source>
        <dbReference type="EMBL" id="CAE0820117.1"/>
    </source>
</evidence>